<feature type="coiled-coil region" evidence="1">
    <location>
        <begin position="29"/>
        <end position="77"/>
    </location>
</feature>
<evidence type="ECO:0000313" key="4">
    <source>
        <dbReference type="Proteomes" id="UP000481043"/>
    </source>
</evidence>
<evidence type="ECO:0000313" key="3">
    <source>
        <dbReference type="EMBL" id="NEY71525.1"/>
    </source>
</evidence>
<keyword evidence="4" id="KW-1185">Reference proteome</keyword>
<organism evidence="3 4">
    <name type="scientific">Bacillus mesophilus</name>
    <dbReference type="NCBI Taxonomy" id="1808955"/>
    <lineage>
        <taxon>Bacteria</taxon>
        <taxon>Bacillati</taxon>
        <taxon>Bacillota</taxon>
        <taxon>Bacilli</taxon>
        <taxon>Bacillales</taxon>
        <taxon>Bacillaceae</taxon>
        <taxon>Bacillus</taxon>
    </lineage>
</organism>
<proteinExistence type="predicted"/>
<dbReference type="EMBL" id="JAAIWM010000002">
    <property type="protein sequence ID" value="NEY71525.1"/>
    <property type="molecule type" value="Genomic_DNA"/>
</dbReference>
<evidence type="ECO:0000256" key="1">
    <source>
        <dbReference type="SAM" id="Coils"/>
    </source>
</evidence>
<accession>A0A6M0Q585</accession>
<evidence type="ECO:0000256" key="2">
    <source>
        <dbReference type="SAM" id="MobiDB-lite"/>
    </source>
</evidence>
<sequence>MHTVQHGIQQAQQCRQIAQQLIQQTHQGNQQYRQMIQQEQQNVQALEQILQREKQAVQNLELSLRNHEMAIQRCQEIVNICDQMQHSVTSGTSAYGYQTQTAIQQPMTSQHNQYQQGHFMQSPYQQ</sequence>
<dbReference type="RefSeq" id="WP_163178970.1">
    <property type="nucleotide sequence ID" value="NZ_JAAIWM010000002.1"/>
</dbReference>
<reference evidence="3 4" key="1">
    <citation type="submission" date="2020-02" db="EMBL/GenBank/DDBJ databases">
        <title>Bacillus aquiflavi sp. nov., isolated from yellow water of strong flavor Chinese baijiu in Yibin region of China.</title>
        <authorList>
            <person name="Xie J."/>
        </authorList>
    </citation>
    <scope>NUCLEOTIDE SEQUENCE [LARGE SCALE GENOMIC DNA]</scope>
    <source>
        <strain evidence="3 4">SA4</strain>
    </source>
</reference>
<gene>
    <name evidence="3" type="ORF">G4D63_07175</name>
</gene>
<dbReference type="Proteomes" id="UP000481043">
    <property type="component" value="Unassembled WGS sequence"/>
</dbReference>
<name>A0A6M0Q585_9BACI</name>
<protein>
    <recommendedName>
        <fullName evidence="5">AMP-dependent synthetase and ligase</fullName>
    </recommendedName>
</protein>
<feature type="region of interest" description="Disordered" evidence="2">
    <location>
        <begin position="106"/>
        <end position="126"/>
    </location>
</feature>
<evidence type="ECO:0008006" key="5">
    <source>
        <dbReference type="Google" id="ProtNLM"/>
    </source>
</evidence>
<dbReference type="AlphaFoldDB" id="A0A6M0Q585"/>
<comment type="caution">
    <text evidence="3">The sequence shown here is derived from an EMBL/GenBank/DDBJ whole genome shotgun (WGS) entry which is preliminary data.</text>
</comment>
<keyword evidence="1" id="KW-0175">Coiled coil</keyword>